<dbReference type="RefSeq" id="WP_328937683.1">
    <property type="nucleotide sequence ID" value="NZ_CP108133.1"/>
</dbReference>
<protein>
    <recommendedName>
        <fullName evidence="3">Terminase</fullName>
    </recommendedName>
</protein>
<evidence type="ECO:0008006" key="3">
    <source>
        <dbReference type="Google" id="ProtNLM"/>
    </source>
</evidence>
<sequence length="525" mass="59110">MTDVFGNDPEYELDPVVAKLIDGIDPRLLDSSAGRKALCEFDPLLFALIYLPNSIKDSQGRTSFAECHIEWADIAKEWTYPVTRTAEQRHAFLAPRGTGKSTWWFLILPMWWAAYGYSRYVVAFASKAEQAEDHLENFSRALKNPANKALRQDFPELVTARQDRKGLYEARSGFVFSTHGMDTAVHGAKAGDDRPDTLLLDDIEPGESSYSEYQMKQRLTTLLDDVFELNTEARVCWSGTVTMPGSMTHQLIKHNNLIRQAEAQGIPADQAPVPEDLEWVGLERIQVHHALPILTNDDGTERSFWPTNSKFELGWMLERRHTRSFKKNYLNDPMAVDSEYWTPETFRYGSPKCTGTILSIDGAVTTNRNSDYTGLAVVGYGPPLAGSGLGYCVVKQAIAVKLQGASLRAKVLELLAEYPETTGILVETNQGGDMWREVLHGMPVRIHTVHNKEKKESRATRVLNLYERPPGHVFHVGKIPALEEQMCAFPKGPNDDMVDAVGNAVLMYLRPERKRKSGARKRRPR</sequence>
<gene>
    <name evidence="1" type="ORF">OG288_15860</name>
</gene>
<dbReference type="Proteomes" id="UP001432166">
    <property type="component" value="Chromosome"/>
</dbReference>
<accession>A0ABZ1JEH3</accession>
<keyword evidence="2" id="KW-1185">Reference proteome</keyword>
<evidence type="ECO:0000313" key="2">
    <source>
        <dbReference type="Proteomes" id="UP001432166"/>
    </source>
</evidence>
<name>A0ABZ1JEH3_9ACTN</name>
<proteinExistence type="predicted"/>
<dbReference type="EMBL" id="CP108133">
    <property type="protein sequence ID" value="WTP49647.1"/>
    <property type="molecule type" value="Genomic_DNA"/>
</dbReference>
<organism evidence="1 2">
    <name type="scientific">Streptomyces tauricus</name>
    <dbReference type="NCBI Taxonomy" id="68274"/>
    <lineage>
        <taxon>Bacteria</taxon>
        <taxon>Bacillati</taxon>
        <taxon>Actinomycetota</taxon>
        <taxon>Actinomycetes</taxon>
        <taxon>Kitasatosporales</taxon>
        <taxon>Streptomycetaceae</taxon>
        <taxon>Streptomyces</taxon>
        <taxon>Streptomyces aurantiacus group</taxon>
    </lineage>
</organism>
<reference evidence="1" key="1">
    <citation type="submission" date="2022-10" db="EMBL/GenBank/DDBJ databases">
        <title>The complete genomes of actinobacterial strains from the NBC collection.</title>
        <authorList>
            <person name="Joergensen T.S."/>
            <person name="Alvarez Arevalo M."/>
            <person name="Sterndorff E.B."/>
            <person name="Faurdal D."/>
            <person name="Vuksanovic O."/>
            <person name="Mourched A.-S."/>
            <person name="Charusanti P."/>
            <person name="Shaw S."/>
            <person name="Blin K."/>
            <person name="Weber T."/>
        </authorList>
    </citation>
    <scope>NUCLEOTIDE SEQUENCE</scope>
    <source>
        <strain evidence="1">NBC_00189</strain>
    </source>
</reference>
<evidence type="ECO:0000313" key="1">
    <source>
        <dbReference type="EMBL" id="WTP49647.1"/>
    </source>
</evidence>